<dbReference type="InterPro" id="IPR012816">
    <property type="entry name" value="NADAR"/>
</dbReference>
<dbReference type="CDD" id="cd15457">
    <property type="entry name" value="NADAR"/>
    <property type="match status" value="1"/>
</dbReference>
<name>A0A9P5JVI5_9AGAM</name>
<dbReference type="OrthoDB" id="206452at2759"/>
<dbReference type="Proteomes" id="UP000759537">
    <property type="component" value="Unassembled WGS sequence"/>
</dbReference>
<organism evidence="3 4">
    <name type="scientific">Russula ochroleuca</name>
    <dbReference type="NCBI Taxonomy" id="152965"/>
    <lineage>
        <taxon>Eukaryota</taxon>
        <taxon>Fungi</taxon>
        <taxon>Dikarya</taxon>
        <taxon>Basidiomycota</taxon>
        <taxon>Agaricomycotina</taxon>
        <taxon>Agaricomycetes</taxon>
        <taxon>Russulales</taxon>
        <taxon>Russulaceae</taxon>
        <taxon>Russula</taxon>
    </lineage>
</organism>
<dbReference type="InterPro" id="IPR037238">
    <property type="entry name" value="YbiA-like_sf"/>
</dbReference>
<gene>
    <name evidence="3" type="ORF">DFH94DRAFT_640217</name>
</gene>
<evidence type="ECO:0000313" key="4">
    <source>
        <dbReference type="Proteomes" id="UP000759537"/>
    </source>
</evidence>
<evidence type="ECO:0000313" key="3">
    <source>
        <dbReference type="EMBL" id="KAF8464210.1"/>
    </source>
</evidence>
<feature type="compositionally biased region" description="Polar residues" evidence="1">
    <location>
        <begin position="1"/>
        <end position="12"/>
    </location>
</feature>
<evidence type="ECO:0000256" key="1">
    <source>
        <dbReference type="SAM" id="MobiDB-lite"/>
    </source>
</evidence>
<evidence type="ECO:0000259" key="2">
    <source>
        <dbReference type="Pfam" id="PF08719"/>
    </source>
</evidence>
<protein>
    <recommendedName>
        <fullName evidence="2">NADAR domain-containing protein</fullName>
    </recommendedName>
</protein>
<dbReference type="SUPFAM" id="SSF143990">
    <property type="entry name" value="YbiA-like"/>
    <property type="match status" value="1"/>
</dbReference>
<proteinExistence type="predicted"/>
<feature type="region of interest" description="Disordered" evidence="1">
    <location>
        <begin position="1"/>
        <end position="47"/>
    </location>
</feature>
<accession>A0A9P5JVI5</accession>
<feature type="domain" description="NADAR" evidence="2">
    <location>
        <begin position="66"/>
        <end position="192"/>
    </location>
</feature>
<dbReference type="Gene3D" id="1.10.357.40">
    <property type="entry name" value="YbiA-like"/>
    <property type="match status" value="1"/>
</dbReference>
<reference evidence="3" key="1">
    <citation type="submission" date="2019-10" db="EMBL/GenBank/DDBJ databases">
        <authorList>
            <consortium name="DOE Joint Genome Institute"/>
            <person name="Kuo A."/>
            <person name="Miyauchi S."/>
            <person name="Kiss E."/>
            <person name="Drula E."/>
            <person name="Kohler A."/>
            <person name="Sanchez-Garcia M."/>
            <person name="Andreopoulos B."/>
            <person name="Barry K.W."/>
            <person name="Bonito G."/>
            <person name="Buee M."/>
            <person name="Carver A."/>
            <person name="Chen C."/>
            <person name="Cichocki N."/>
            <person name="Clum A."/>
            <person name="Culley D."/>
            <person name="Crous P.W."/>
            <person name="Fauchery L."/>
            <person name="Girlanda M."/>
            <person name="Hayes R."/>
            <person name="Keri Z."/>
            <person name="LaButti K."/>
            <person name="Lipzen A."/>
            <person name="Lombard V."/>
            <person name="Magnuson J."/>
            <person name="Maillard F."/>
            <person name="Morin E."/>
            <person name="Murat C."/>
            <person name="Nolan M."/>
            <person name="Ohm R."/>
            <person name="Pangilinan J."/>
            <person name="Pereira M."/>
            <person name="Perotto S."/>
            <person name="Peter M."/>
            <person name="Riley R."/>
            <person name="Sitrit Y."/>
            <person name="Stielow B."/>
            <person name="Szollosi G."/>
            <person name="Zifcakova L."/>
            <person name="Stursova M."/>
            <person name="Spatafora J.W."/>
            <person name="Tedersoo L."/>
            <person name="Vaario L.-M."/>
            <person name="Yamada A."/>
            <person name="Yan M."/>
            <person name="Wang P."/>
            <person name="Xu J."/>
            <person name="Bruns T."/>
            <person name="Baldrian P."/>
            <person name="Vilgalys R."/>
            <person name="Henrissat B."/>
            <person name="Grigoriev I.V."/>
            <person name="Hibbett D."/>
            <person name="Nagy L.G."/>
            <person name="Martin F.M."/>
        </authorList>
    </citation>
    <scope>NUCLEOTIDE SEQUENCE</scope>
    <source>
        <strain evidence="3">Prilba</strain>
    </source>
</reference>
<dbReference type="AlphaFoldDB" id="A0A9P5JVI5"/>
<reference evidence="3" key="2">
    <citation type="journal article" date="2020" name="Nat. Commun.">
        <title>Large-scale genome sequencing of mycorrhizal fungi provides insights into the early evolution of symbiotic traits.</title>
        <authorList>
            <person name="Miyauchi S."/>
            <person name="Kiss E."/>
            <person name="Kuo A."/>
            <person name="Drula E."/>
            <person name="Kohler A."/>
            <person name="Sanchez-Garcia M."/>
            <person name="Morin E."/>
            <person name="Andreopoulos B."/>
            <person name="Barry K.W."/>
            <person name="Bonito G."/>
            <person name="Buee M."/>
            <person name="Carver A."/>
            <person name="Chen C."/>
            <person name="Cichocki N."/>
            <person name="Clum A."/>
            <person name="Culley D."/>
            <person name="Crous P.W."/>
            <person name="Fauchery L."/>
            <person name="Girlanda M."/>
            <person name="Hayes R.D."/>
            <person name="Keri Z."/>
            <person name="LaButti K."/>
            <person name="Lipzen A."/>
            <person name="Lombard V."/>
            <person name="Magnuson J."/>
            <person name="Maillard F."/>
            <person name="Murat C."/>
            <person name="Nolan M."/>
            <person name="Ohm R.A."/>
            <person name="Pangilinan J."/>
            <person name="Pereira M.F."/>
            <person name="Perotto S."/>
            <person name="Peter M."/>
            <person name="Pfister S."/>
            <person name="Riley R."/>
            <person name="Sitrit Y."/>
            <person name="Stielow J.B."/>
            <person name="Szollosi G."/>
            <person name="Zifcakova L."/>
            <person name="Stursova M."/>
            <person name="Spatafora J.W."/>
            <person name="Tedersoo L."/>
            <person name="Vaario L.M."/>
            <person name="Yamada A."/>
            <person name="Yan M."/>
            <person name="Wang P."/>
            <person name="Xu J."/>
            <person name="Bruns T."/>
            <person name="Baldrian P."/>
            <person name="Vilgalys R."/>
            <person name="Dunand C."/>
            <person name="Henrissat B."/>
            <person name="Grigoriev I.V."/>
            <person name="Hibbett D."/>
            <person name="Nagy L.G."/>
            <person name="Martin F.M."/>
        </authorList>
    </citation>
    <scope>NUCLEOTIDE SEQUENCE</scope>
    <source>
        <strain evidence="3">Prilba</strain>
    </source>
</reference>
<dbReference type="EMBL" id="WHVB01000058">
    <property type="protein sequence ID" value="KAF8464210.1"/>
    <property type="molecule type" value="Genomic_DNA"/>
</dbReference>
<comment type="caution">
    <text evidence="3">The sequence shown here is derived from an EMBL/GenBank/DDBJ whole genome shotgun (WGS) entry which is preliminary data.</text>
</comment>
<keyword evidence="4" id="KW-1185">Reference proteome</keyword>
<sequence length="211" mass="23427">MQVFSDTNSTHSIGAGFPFPTPMTGGSTSVPSSAVRRGDPAQTPLTTPSVIKLDGYGDFPGLLHYSPHSVLYEDKQYPTALHLFEACKFLPDWPDLADRVRQCQHIDQVTSTSAGLANFIRPDWGNVMLSTMDEVVYLKFRQHDDLRTLLLNTYPAELVYVESGDLFWGGDGAGDGMNELGKSLMRVRERLRSEEGTSMINVQPYHDGRTI</sequence>
<dbReference type="Pfam" id="PF08719">
    <property type="entry name" value="NADAR"/>
    <property type="match status" value="1"/>
</dbReference>